<keyword evidence="4" id="KW-1185">Reference proteome</keyword>
<dbReference type="Proteomes" id="UP000092462">
    <property type="component" value="Unassembled WGS sequence"/>
</dbReference>
<dbReference type="InterPro" id="IPR024079">
    <property type="entry name" value="MetalloPept_cat_dom_sf"/>
</dbReference>
<dbReference type="GO" id="GO:0046872">
    <property type="term" value="F:metal ion binding"/>
    <property type="evidence" value="ECO:0007669"/>
    <property type="project" value="UniProtKB-KW"/>
</dbReference>
<evidence type="ECO:0000256" key="2">
    <source>
        <dbReference type="PROSITE-ProRule" id="PRU00276"/>
    </source>
</evidence>
<dbReference type="SUPFAM" id="SSF55486">
    <property type="entry name" value="Metalloproteases ('zincins'), catalytic domain"/>
    <property type="match status" value="1"/>
</dbReference>
<dbReference type="InterPro" id="IPR001590">
    <property type="entry name" value="Peptidase_M12B"/>
</dbReference>
<dbReference type="PANTHER" id="PTHR11905:SF247">
    <property type="entry name" value="PEPTIDASE M12B DOMAIN-CONTAINING PROTEIN"/>
    <property type="match status" value="1"/>
</dbReference>
<comment type="caution">
    <text evidence="2">Lacks conserved residue(s) required for the propagation of feature annotation.</text>
</comment>
<feature type="binding site" evidence="2">
    <location>
        <position position="398"/>
    </location>
    <ligand>
        <name>Zn(2+)</name>
        <dbReference type="ChEBI" id="CHEBI:29105"/>
        <note>catalytic</note>
    </ligand>
</feature>
<protein>
    <submittedName>
        <fullName evidence="3">Uncharacterized protein</fullName>
    </submittedName>
</protein>
<dbReference type="PANTHER" id="PTHR11905">
    <property type="entry name" value="ADAM A DISINTEGRIN AND METALLOPROTEASE DOMAIN"/>
    <property type="match status" value="1"/>
</dbReference>
<reference evidence="3" key="1">
    <citation type="submission" date="2022-08" db="UniProtKB">
        <authorList>
            <consortium name="EnsemblMetazoa"/>
        </authorList>
    </citation>
    <scope>IDENTIFICATION</scope>
    <source>
        <strain evidence="3">Israel</strain>
    </source>
</reference>
<dbReference type="EMBL" id="AJVK01062499">
    <property type="status" value="NOT_ANNOTATED_CDS"/>
    <property type="molecule type" value="Genomic_DNA"/>
</dbReference>
<dbReference type="InterPro" id="IPR002870">
    <property type="entry name" value="Peptidase_M12B_N"/>
</dbReference>
<dbReference type="Gene3D" id="3.40.390.10">
    <property type="entry name" value="Collagenase (Catalytic Domain)"/>
    <property type="match status" value="1"/>
</dbReference>
<feature type="binding site" evidence="2">
    <location>
        <position position="392"/>
    </location>
    <ligand>
        <name>Zn(2+)</name>
        <dbReference type="ChEBI" id="CHEBI:29105"/>
        <note>catalytic</note>
    </ligand>
</feature>
<organism evidence="3 4">
    <name type="scientific">Phlebotomus papatasi</name>
    <name type="common">Sandfly</name>
    <dbReference type="NCBI Taxonomy" id="29031"/>
    <lineage>
        <taxon>Eukaryota</taxon>
        <taxon>Metazoa</taxon>
        <taxon>Ecdysozoa</taxon>
        <taxon>Arthropoda</taxon>
        <taxon>Hexapoda</taxon>
        <taxon>Insecta</taxon>
        <taxon>Pterygota</taxon>
        <taxon>Neoptera</taxon>
        <taxon>Endopterygota</taxon>
        <taxon>Diptera</taxon>
        <taxon>Nematocera</taxon>
        <taxon>Psychodoidea</taxon>
        <taxon>Psychodidae</taxon>
        <taxon>Phlebotomus</taxon>
        <taxon>Phlebotomus</taxon>
    </lineage>
</organism>
<dbReference type="AlphaFoldDB" id="A0A1B0DIF9"/>
<dbReference type="Pfam" id="PF13582">
    <property type="entry name" value="Reprolysin_3"/>
    <property type="match status" value="1"/>
</dbReference>
<feature type="active site" evidence="2">
    <location>
        <position position="389"/>
    </location>
</feature>
<dbReference type="GO" id="GO:0004222">
    <property type="term" value="F:metalloendopeptidase activity"/>
    <property type="evidence" value="ECO:0007669"/>
    <property type="project" value="InterPro"/>
</dbReference>
<evidence type="ECO:0000313" key="3">
    <source>
        <dbReference type="EnsemblMetazoa" id="PPAI007944-PA"/>
    </source>
</evidence>
<dbReference type="Pfam" id="PF01562">
    <property type="entry name" value="Pep_M12B_propep"/>
    <property type="match status" value="1"/>
</dbReference>
<dbReference type="VEuPathDB" id="VectorBase:PPAI007944"/>
<dbReference type="EnsemblMetazoa" id="PPAI007944-RA">
    <property type="protein sequence ID" value="PPAI007944-PA"/>
    <property type="gene ID" value="PPAI007944"/>
</dbReference>
<dbReference type="GO" id="GO:0006508">
    <property type="term" value="P:proteolysis"/>
    <property type="evidence" value="ECO:0007669"/>
    <property type="project" value="InterPro"/>
</dbReference>
<evidence type="ECO:0000313" key="4">
    <source>
        <dbReference type="Proteomes" id="UP000092462"/>
    </source>
</evidence>
<dbReference type="VEuPathDB" id="VectorBase:PPAPM1_005012"/>
<keyword evidence="2" id="KW-0479">Metal-binding</keyword>
<dbReference type="PROSITE" id="PS50215">
    <property type="entry name" value="ADAM_MEPRO"/>
    <property type="match status" value="1"/>
</dbReference>
<accession>A0A1B0DIF9</accession>
<evidence type="ECO:0000256" key="1">
    <source>
        <dbReference type="ARBA" id="ARBA00023157"/>
    </source>
</evidence>
<keyword evidence="1" id="KW-1015">Disulfide bond</keyword>
<sequence length="422" mass="47698">MKILLVFVFFFVAISAFPTRSNLHHFMNANELGYYFETDSVDYVPDYEVLPLVIAERNALGESGERNIRLNFSAFNQPINLDLLPNRQLVSPEMRAVEIEEDGRAREIPLKDQDCHFLSSSRDILAAVSLCEEVEDALSGIVFLNGNPLEILPLNTRLQRLLSAQEALLEGPVSPGIPHIIRRAVRIPPEFSQDYTVNSDLLNALDSEIPMDRLGFRDLKNTVELGVFFDEPAYRVFAPFFKYDSKKLKNMILAYLNAVQALYHHPSLSEEVEIVVVYMEIMRHQPKDMPHHGGERNALLDEFCNYQKSLNYQWDSESQHWDMAVYISGLDLFAWENGKRNGVTMGLATVGGVCVPDYNCVIAEFGATNSLGKPYPSTGFTSVFILAHEIGHNLGMHHDGSGSFRLNSRHFPVANSSIDRLR</sequence>
<keyword evidence="2" id="KW-0862">Zinc</keyword>
<name>A0A1B0DIF9_PHLPP</name>
<proteinExistence type="predicted"/>
<feature type="binding site" evidence="2">
    <location>
        <position position="388"/>
    </location>
    <ligand>
        <name>Zn(2+)</name>
        <dbReference type="ChEBI" id="CHEBI:29105"/>
        <note>catalytic</note>
    </ligand>
</feature>